<proteinExistence type="predicted"/>
<dbReference type="EMBL" id="VYYT01000335">
    <property type="protein sequence ID" value="KAK2741494.1"/>
    <property type="molecule type" value="Genomic_DNA"/>
</dbReference>
<keyword evidence="2" id="KW-1185">Reference proteome</keyword>
<gene>
    <name evidence="1" type="ORF">CKAH01_18499</name>
</gene>
<accession>A0AAD9Y6W7</accession>
<comment type="caution">
    <text evidence="1">The sequence shown here is derived from an EMBL/GenBank/DDBJ whole genome shotgun (WGS) entry which is preliminary data.</text>
</comment>
<evidence type="ECO:0000313" key="2">
    <source>
        <dbReference type="Proteomes" id="UP001281614"/>
    </source>
</evidence>
<evidence type="ECO:0000313" key="1">
    <source>
        <dbReference type="EMBL" id="KAK2741494.1"/>
    </source>
</evidence>
<reference evidence="1" key="1">
    <citation type="submission" date="2023-02" db="EMBL/GenBank/DDBJ databases">
        <title>Colletotrichum kahawae CIFC_Que2 genome sequencing and assembly.</title>
        <authorList>
            <person name="Baroncelli R."/>
        </authorList>
    </citation>
    <scope>NUCLEOTIDE SEQUENCE</scope>
    <source>
        <strain evidence="1">CIFC_Que2</strain>
    </source>
</reference>
<sequence>MVKCIAVYGNLVYARLLCACRFRSLSMSTISKYPRERLAGPSPILEGSRYHPRLPRLTI</sequence>
<dbReference type="AlphaFoldDB" id="A0AAD9Y6W7"/>
<protein>
    <submittedName>
        <fullName evidence="1">Uncharacterized protein</fullName>
    </submittedName>
</protein>
<organism evidence="1 2">
    <name type="scientific">Colletotrichum kahawae</name>
    <name type="common">Coffee berry disease fungus</name>
    <dbReference type="NCBI Taxonomy" id="34407"/>
    <lineage>
        <taxon>Eukaryota</taxon>
        <taxon>Fungi</taxon>
        <taxon>Dikarya</taxon>
        <taxon>Ascomycota</taxon>
        <taxon>Pezizomycotina</taxon>
        <taxon>Sordariomycetes</taxon>
        <taxon>Hypocreomycetidae</taxon>
        <taxon>Glomerellales</taxon>
        <taxon>Glomerellaceae</taxon>
        <taxon>Colletotrichum</taxon>
        <taxon>Colletotrichum gloeosporioides species complex</taxon>
    </lineage>
</organism>
<dbReference type="Proteomes" id="UP001281614">
    <property type="component" value="Unassembled WGS sequence"/>
</dbReference>
<name>A0AAD9Y6W7_COLKA</name>